<feature type="signal peptide" evidence="1">
    <location>
        <begin position="1"/>
        <end position="17"/>
    </location>
</feature>
<protein>
    <submittedName>
        <fullName evidence="2">Uncharacterized protein</fullName>
    </submittedName>
</protein>
<keyword evidence="3" id="KW-1185">Reference proteome</keyword>
<keyword evidence="1" id="KW-0732">Signal</keyword>
<sequence length="65" mass="6690">MAAVLATSLAAATHASAASSQSYLRDPCTTPYDWFCNQPPPPISGGQSPTPPPIPPGCNPYAFCP</sequence>
<dbReference type="Proteomes" id="UP001501251">
    <property type="component" value="Unassembled WGS sequence"/>
</dbReference>
<reference evidence="3" key="1">
    <citation type="journal article" date="2019" name="Int. J. Syst. Evol. Microbiol.">
        <title>The Global Catalogue of Microorganisms (GCM) 10K type strain sequencing project: providing services to taxonomists for standard genome sequencing and annotation.</title>
        <authorList>
            <consortium name="The Broad Institute Genomics Platform"/>
            <consortium name="The Broad Institute Genome Sequencing Center for Infectious Disease"/>
            <person name="Wu L."/>
            <person name="Ma J."/>
        </authorList>
    </citation>
    <scope>NUCLEOTIDE SEQUENCE [LARGE SCALE GENOMIC DNA]</scope>
    <source>
        <strain evidence="3">JCM 17388</strain>
    </source>
</reference>
<feature type="chain" id="PRO_5046492971" evidence="1">
    <location>
        <begin position="18"/>
        <end position="65"/>
    </location>
</feature>
<dbReference type="EMBL" id="BAABAQ010000018">
    <property type="protein sequence ID" value="GAA4208350.1"/>
    <property type="molecule type" value="Genomic_DNA"/>
</dbReference>
<evidence type="ECO:0000313" key="2">
    <source>
        <dbReference type="EMBL" id="GAA4208350.1"/>
    </source>
</evidence>
<name>A0ABP8BJE7_9ACTN</name>
<proteinExistence type="predicted"/>
<evidence type="ECO:0000256" key="1">
    <source>
        <dbReference type="SAM" id="SignalP"/>
    </source>
</evidence>
<comment type="caution">
    <text evidence="2">The sequence shown here is derived from an EMBL/GenBank/DDBJ whole genome shotgun (WGS) entry which is preliminary data.</text>
</comment>
<evidence type="ECO:0000313" key="3">
    <source>
        <dbReference type="Proteomes" id="UP001501251"/>
    </source>
</evidence>
<organism evidence="2 3">
    <name type="scientific">Streptosporangium oxazolinicum</name>
    <dbReference type="NCBI Taxonomy" id="909287"/>
    <lineage>
        <taxon>Bacteria</taxon>
        <taxon>Bacillati</taxon>
        <taxon>Actinomycetota</taxon>
        <taxon>Actinomycetes</taxon>
        <taxon>Streptosporangiales</taxon>
        <taxon>Streptosporangiaceae</taxon>
        <taxon>Streptosporangium</taxon>
    </lineage>
</organism>
<accession>A0ABP8BJE7</accession>
<gene>
    <name evidence="2" type="ORF">GCM10022252_73380</name>
</gene>